<reference evidence="1 2" key="1">
    <citation type="submission" date="2021-06" db="EMBL/GenBank/DDBJ databases">
        <title>Caerostris extrusa draft genome.</title>
        <authorList>
            <person name="Kono N."/>
            <person name="Arakawa K."/>
        </authorList>
    </citation>
    <scope>NUCLEOTIDE SEQUENCE [LARGE SCALE GENOMIC DNA]</scope>
</reference>
<organism evidence="1 2">
    <name type="scientific">Caerostris extrusa</name>
    <name type="common">Bark spider</name>
    <name type="synonym">Caerostris bankana</name>
    <dbReference type="NCBI Taxonomy" id="172846"/>
    <lineage>
        <taxon>Eukaryota</taxon>
        <taxon>Metazoa</taxon>
        <taxon>Ecdysozoa</taxon>
        <taxon>Arthropoda</taxon>
        <taxon>Chelicerata</taxon>
        <taxon>Arachnida</taxon>
        <taxon>Araneae</taxon>
        <taxon>Araneomorphae</taxon>
        <taxon>Entelegynae</taxon>
        <taxon>Araneoidea</taxon>
        <taxon>Araneidae</taxon>
        <taxon>Caerostris</taxon>
    </lineage>
</organism>
<dbReference type="EMBL" id="BPLR01020751">
    <property type="protein sequence ID" value="GIX82150.1"/>
    <property type="molecule type" value="Genomic_DNA"/>
</dbReference>
<keyword evidence="2" id="KW-1185">Reference proteome</keyword>
<accession>A0AAV4NBJ4</accession>
<gene>
    <name evidence="1" type="ORF">CEXT_99221</name>
</gene>
<proteinExistence type="predicted"/>
<evidence type="ECO:0000313" key="2">
    <source>
        <dbReference type="Proteomes" id="UP001054945"/>
    </source>
</evidence>
<protein>
    <submittedName>
        <fullName evidence="1">Uncharacterized protein</fullName>
    </submittedName>
</protein>
<feature type="non-terminal residue" evidence="1">
    <location>
        <position position="1"/>
    </location>
</feature>
<dbReference type="AlphaFoldDB" id="A0AAV4NBJ4"/>
<sequence length="36" mass="3982">QSQSEVKSSQVVNYSRGLCHSVLSHRGLQTNSPVLR</sequence>
<evidence type="ECO:0000313" key="1">
    <source>
        <dbReference type="EMBL" id="GIX82150.1"/>
    </source>
</evidence>
<name>A0AAV4NBJ4_CAEEX</name>
<comment type="caution">
    <text evidence="1">The sequence shown here is derived from an EMBL/GenBank/DDBJ whole genome shotgun (WGS) entry which is preliminary data.</text>
</comment>
<dbReference type="Proteomes" id="UP001054945">
    <property type="component" value="Unassembled WGS sequence"/>
</dbReference>